<feature type="region of interest" description="Disordered" evidence="1">
    <location>
        <begin position="1"/>
        <end position="52"/>
    </location>
</feature>
<accession>A0A0E0P5T8</accession>
<dbReference type="AlphaFoldDB" id="A0A0E0P5T8"/>
<evidence type="ECO:0000256" key="1">
    <source>
        <dbReference type="SAM" id="MobiDB-lite"/>
    </source>
</evidence>
<dbReference type="Proteomes" id="UP000008022">
    <property type="component" value="Unassembled WGS sequence"/>
</dbReference>
<sequence>MSSPHWQAIHLPKRDAHAGVPKFPSSSRRRRRRRFTNPSPPSACRGGGGRLPPRFSLPSCTCTSHKLKQDHSKAINVDLRSNPYVLEPLRCNISSSSPNAGVCLCLIHRKKLC</sequence>
<reference evidence="2" key="2">
    <citation type="submission" date="2015-06" db="UniProtKB">
        <authorList>
            <consortium name="EnsemblPlants"/>
        </authorList>
    </citation>
    <scope>IDENTIFICATION</scope>
</reference>
<name>A0A0E0P5T8_ORYRU</name>
<dbReference type="HOGENOM" id="CLU_2137599_0_0_1"/>
<dbReference type="Gramene" id="ORUFI04G04600.1">
    <property type="protein sequence ID" value="ORUFI04G04600.1"/>
    <property type="gene ID" value="ORUFI04G04600"/>
</dbReference>
<evidence type="ECO:0000313" key="2">
    <source>
        <dbReference type="EnsemblPlants" id="ORUFI04G04600.1"/>
    </source>
</evidence>
<keyword evidence="3" id="KW-1185">Reference proteome</keyword>
<organism evidence="2 3">
    <name type="scientific">Oryza rufipogon</name>
    <name type="common">Brownbeard rice</name>
    <name type="synonym">Asian wild rice</name>
    <dbReference type="NCBI Taxonomy" id="4529"/>
    <lineage>
        <taxon>Eukaryota</taxon>
        <taxon>Viridiplantae</taxon>
        <taxon>Streptophyta</taxon>
        <taxon>Embryophyta</taxon>
        <taxon>Tracheophyta</taxon>
        <taxon>Spermatophyta</taxon>
        <taxon>Magnoliopsida</taxon>
        <taxon>Liliopsida</taxon>
        <taxon>Poales</taxon>
        <taxon>Poaceae</taxon>
        <taxon>BOP clade</taxon>
        <taxon>Oryzoideae</taxon>
        <taxon>Oryzeae</taxon>
        <taxon>Oryzinae</taxon>
        <taxon>Oryza</taxon>
    </lineage>
</organism>
<dbReference type="EnsemblPlants" id="ORUFI04G04600.1">
    <property type="protein sequence ID" value="ORUFI04G04600.1"/>
    <property type="gene ID" value="ORUFI04G04600"/>
</dbReference>
<proteinExistence type="predicted"/>
<protein>
    <submittedName>
        <fullName evidence="2">Uncharacterized protein</fullName>
    </submittedName>
</protein>
<reference evidence="3" key="1">
    <citation type="submission" date="2013-06" db="EMBL/GenBank/DDBJ databases">
        <authorList>
            <person name="Zhao Q."/>
        </authorList>
    </citation>
    <scope>NUCLEOTIDE SEQUENCE</scope>
    <source>
        <strain evidence="3">cv. W1943</strain>
    </source>
</reference>
<evidence type="ECO:0000313" key="3">
    <source>
        <dbReference type="Proteomes" id="UP000008022"/>
    </source>
</evidence>